<accession>A0A0K0D7E2</accession>
<proteinExistence type="predicted"/>
<reference evidence="1" key="1">
    <citation type="submission" date="2012-09" db="EMBL/GenBank/DDBJ databases">
        <authorList>
            <person name="Martin A.A."/>
        </authorList>
    </citation>
    <scope>NUCLEOTIDE SEQUENCE</scope>
</reference>
<organism evidence="1 2">
    <name type="scientific">Angiostrongylus cantonensis</name>
    <name type="common">Rat lungworm</name>
    <dbReference type="NCBI Taxonomy" id="6313"/>
    <lineage>
        <taxon>Eukaryota</taxon>
        <taxon>Metazoa</taxon>
        <taxon>Ecdysozoa</taxon>
        <taxon>Nematoda</taxon>
        <taxon>Chromadorea</taxon>
        <taxon>Rhabditida</taxon>
        <taxon>Rhabditina</taxon>
        <taxon>Rhabditomorpha</taxon>
        <taxon>Strongyloidea</taxon>
        <taxon>Metastrongylidae</taxon>
        <taxon>Angiostrongylus</taxon>
    </lineage>
</organism>
<dbReference type="AlphaFoldDB" id="A0A0K0D7E2"/>
<sequence>MKFYTSLGIVLRISYELFIRRIYLTGISGFVYAYLTNPSEWSMLDDLCGLGQTMRIVPVSIHNNESGKLIHSSHDDER</sequence>
<dbReference type="Proteomes" id="UP000035642">
    <property type="component" value="Unassembled WGS sequence"/>
</dbReference>
<dbReference type="WBParaSite" id="ACAC_0000598701-mRNA-1">
    <property type="protein sequence ID" value="ACAC_0000598701-mRNA-1"/>
    <property type="gene ID" value="ACAC_0000598701"/>
</dbReference>
<protein>
    <submittedName>
        <fullName evidence="2">Bestrophin homolog</fullName>
    </submittedName>
</protein>
<reference evidence="2" key="2">
    <citation type="submission" date="2017-02" db="UniProtKB">
        <authorList>
            <consortium name="WormBaseParasite"/>
        </authorList>
    </citation>
    <scope>IDENTIFICATION</scope>
</reference>
<keyword evidence="1" id="KW-1185">Reference proteome</keyword>
<evidence type="ECO:0000313" key="2">
    <source>
        <dbReference type="WBParaSite" id="ACAC_0000598701-mRNA-1"/>
    </source>
</evidence>
<evidence type="ECO:0000313" key="1">
    <source>
        <dbReference type="Proteomes" id="UP000035642"/>
    </source>
</evidence>
<name>A0A0K0D7E2_ANGCA</name>